<dbReference type="EMBL" id="JAEUXJ010000031">
    <property type="protein sequence ID" value="MBL6459260.1"/>
    <property type="molecule type" value="Genomic_DNA"/>
</dbReference>
<reference evidence="1 2" key="1">
    <citation type="submission" date="2021-01" db="EMBL/GenBank/DDBJ databases">
        <title>Belnapia mucosa sp. nov. and Belnapia arida sp. nov., isolated from the Tabernas Desert (Almeria, Spain).</title>
        <authorList>
            <person name="Molina-Menor E."/>
            <person name="Vidal-Verdu A."/>
            <person name="Calonge A."/>
            <person name="Satari L."/>
            <person name="Pereto Magraner J."/>
            <person name="Porcar Miralles M."/>
        </authorList>
    </citation>
    <scope>NUCLEOTIDE SEQUENCE [LARGE SCALE GENOMIC DNA]</scope>
    <source>
        <strain evidence="1 2">T6</strain>
    </source>
</reference>
<dbReference type="Proteomes" id="UP000606490">
    <property type="component" value="Unassembled WGS sequence"/>
</dbReference>
<keyword evidence="2" id="KW-1185">Reference proteome</keyword>
<proteinExistence type="predicted"/>
<dbReference type="RefSeq" id="WP_202829013.1">
    <property type="nucleotide sequence ID" value="NZ_JAEUXJ010000031.1"/>
</dbReference>
<evidence type="ECO:0000313" key="1">
    <source>
        <dbReference type="EMBL" id="MBL6459260.1"/>
    </source>
</evidence>
<comment type="caution">
    <text evidence="1">The sequence shown here is derived from an EMBL/GenBank/DDBJ whole genome shotgun (WGS) entry which is preliminary data.</text>
</comment>
<name>A0ABS1VCA9_9PROT</name>
<sequence length="103" mass="10662">MHLYRRLMQHNGLATLPAQSLGTLLGRDARFKAAPRCTSGIAGLWYYSAKLSGTARGSGGVSAMRSCAEHLGVADAMAPVRMAGAASVQSGATPSPTVGRFAR</sequence>
<evidence type="ECO:0000313" key="2">
    <source>
        <dbReference type="Proteomes" id="UP000606490"/>
    </source>
</evidence>
<protein>
    <submittedName>
        <fullName evidence="1">Uncharacterized protein</fullName>
    </submittedName>
</protein>
<organism evidence="1 2">
    <name type="scientific">Belnapia mucosa</name>
    <dbReference type="NCBI Taxonomy" id="2804532"/>
    <lineage>
        <taxon>Bacteria</taxon>
        <taxon>Pseudomonadati</taxon>
        <taxon>Pseudomonadota</taxon>
        <taxon>Alphaproteobacteria</taxon>
        <taxon>Acetobacterales</taxon>
        <taxon>Roseomonadaceae</taxon>
        <taxon>Belnapia</taxon>
    </lineage>
</organism>
<accession>A0ABS1VCA9</accession>
<gene>
    <name evidence="1" type="ORF">JMJ55_28460</name>
</gene>